<feature type="domain" description="Flagellar basal-body/hook protein C-terminal" evidence="8">
    <location>
        <begin position="699"/>
        <end position="737"/>
    </location>
</feature>
<dbReference type="EMBL" id="CP107246">
    <property type="protein sequence ID" value="WIM06736.1"/>
    <property type="molecule type" value="Genomic_DNA"/>
</dbReference>
<evidence type="ECO:0000313" key="11">
    <source>
        <dbReference type="EMBL" id="WIM06736.1"/>
    </source>
</evidence>
<dbReference type="GO" id="GO:0005576">
    <property type="term" value="C:extracellular region"/>
    <property type="evidence" value="ECO:0007669"/>
    <property type="project" value="UniProtKB-SubCell"/>
</dbReference>
<protein>
    <recommendedName>
        <fullName evidence="4">Flagellar hook-associated protein 1</fullName>
    </recommendedName>
</protein>
<keyword evidence="11" id="KW-0282">Flagellum</keyword>
<comment type="subcellular location">
    <subcellularLocation>
        <location evidence="1">Bacterial flagellum</location>
    </subcellularLocation>
    <subcellularLocation>
        <location evidence="2">Secreted</location>
    </subcellularLocation>
</comment>
<dbReference type="GO" id="GO:0005198">
    <property type="term" value="F:structural molecule activity"/>
    <property type="evidence" value="ECO:0007669"/>
    <property type="project" value="InterPro"/>
</dbReference>
<sequence length="740" mass="76944">MSSGVFSVGLTALSAAQVGVLTTSHNIANASTQGYTRQQIVQTTNTPLFTGVGFLGQGTSVQTIQRVYNQFISNQLMAAQTGVAEMDTYLAQIDQLDNLLADPNAGLSPALSDFFNGVQELAANPSSVPARQAMLSGGQALAARFQSIDRRISEVRDGVNQQITDEIAKINSYATQLGEINQRIILAQATGSNQPPNDLIDQREQLISDLNKEIRTQTFQQGDGTYNIFIGNGQPLVVGREVSTLQAVQDVNDPQKITVSLRSPYGTTMTLIESLLTGGNLGGLLAFRSQSLDPAQNALGRVAIGLAQTFNEIHRLGQDLTGALGGNFFNVPAPVVNSGTLNATQATVLSAQIVNSDYRVVFDGTNYDVTRLSDGTAFNNLTFPAVVDGVTISLSSGTPLVNDAFIVRPGNPAGSRVIAESDNTGTAVLNSAGSNIQALTVSDYRLDVTAAGGPYTFTLTRLSDGQLWSGSGASAALALADLATQQQVGFNLAFSGTNPSVGDSFSIQPTRVGARNISVALTDPSAIAAAAPFRTAATLGNTGTATISAGSVEDKSYLPLTAPVTLTFNSTTNQFAVAGAVPAVANIAYNPATVTSKAISFNGLSFTISGTPQNGDTFTLSANANGVSDSRTMQLLGGLQTLNALAGTPGSTSAGATASFQAAYAQIVSQVGNKAREVEVTGKAQQSLADQAQSARDQISGVNLDEEAANLMRYQQAYQAAAKMLDIAGRLLDEILALGR</sequence>
<proteinExistence type="inferred from homology"/>
<dbReference type="InterPro" id="IPR002371">
    <property type="entry name" value="FlgK"/>
</dbReference>
<dbReference type="Pfam" id="PF00460">
    <property type="entry name" value="Flg_bb_rod"/>
    <property type="match status" value="1"/>
</dbReference>
<feature type="domain" description="Flagellar basal body rod protein N-terminal" evidence="7">
    <location>
        <begin position="8"/>
        <end position="36"/>
    </location>
</feature>
<dbReference type="InterPro" id="IPR010930">
    <property type="entry name" value="Flg_bb/hook_C_dom"/>
</dbReference>
<evidence type="ECO:0000259" key="8">
    <source>
        <dbReference type="Pfam" id="PF06429"/>
    </source>
</evidence>
<accession>A0AA49J1Z8</accession>
<dbReference type="SUPFAM" id="SSF64518">
    <property type="entry name" value="Phase 1 flagellin"/>
    <property type="match status" value="2"/>
</dbReference>
<dbReference type="PANTHER" id="PTHR30033:SF1">
    <property type="entry name" value="FLAGELLAR HOOK-ASSOCIATED PROTEIN 1"/>
    <property type="match status" value="1"/>
</dbReference>
<dbReference type="GO" id="GO:0009424">
    <property type="term" value="C:bacterial-type flagellum hook"/>
    <property type="evidence" value="ECO:0007669"/>
    <property type="project" value="InterPro"/>
</dbReference>
<dbReference type="InterPro" id="IPR053927">
    <property type="entry name" value="FlgK_helical"/>
</dbReference>
<dbReference type="InterPro" id="IPR001444">
    <property type="entry name" value="Flag_bb_rod_N"/>
</dbReference>
<keyword evidence="5" id="KW-0964">Secreted</keyword>
<evidence type="ECO:0000256" key="4">
    <source>
        <dbReference type="ARBA" id="ARBA00016244"/>
    </source>
</evidence>
<evidence type="ECO:0000256" key="1">
    <source>
        <dbReference type="ARBA" id="ARBA00004365"/>
    </source>
</evidence>
<keyword evidence="11" id="KW-0966">Cell projection</keyword>
<evidence type="ECO:0000259" key="9">
    <source>
        <dbReference type="Pfam" id="PF21158"/>
    </source>
</evidence>
<reference evidence="11" key="1">
    <citation type="journal article" date="2023" name="Nat. Microbiol.">
        <title>Enrichment and characterization of a nitric oxide-reducing microbial community in a continuous bioreactor.</title>
        <authorList>
            <person name="Garrido-Amador P."/>
            <person name="Stortenbeker N."/>
            <person name="Wessels H.J.C.T."/>
            <person name="Speth D.R."/>
            <person name="Garcia-Heredia I."/>
            <person name="Kartal B."/>
        </authorList>
    </citation>
    <scope>NUCLEOTIDE SEQUENCE</scope>
    <source>
        <strain evidence="11">MAG1</strain>
    </source>
</reference>
<dbReference type="KEGG" id="npv:OHM77_05575"/>
<dbReference type="Pfam" id="PF21158">
    <property type="entry name" value="flgK_1st_1"/>
    <property type="match status" value="1"/>
</dbReference>
<evidence type="ECO:0000256" key="3">
    <source>
        <dbReference type="ARBA" id="ARBA00009677"/>
    </source>
</evidence>
<evidence type="ECO:0000259" key="7">
    <source>
        <dbReference type="Pfam" id="PF00460"/>
    </source>
</evidence>
<feature type="domain" description="Flagellar hook-associated protein FlgK helical" evidence="10">
    <location>
        <begin position="94"/>
        <end position="329"/>
    </location>
</feature>
<keyword evidence="6" id="KW-0975">Bacterial flagellum</keyword>
<dbReference type="PANTHER" id="PTHR30033">
    <property type="entry name" value="FLAGELLAR HOOK-ASSOCIATED PROTEIN 1"/>
    <property type="match status" value="1"/>
</dbReference>
<comment type="similarity">
    <text evidence="3">Belongs to the flagella basal body rod proteins family.</text>
</comment>
<dbReference type="Proteomes" id="UP001234916">
    <property type="component" value="Chromosome"/>
</dbReference>
<evidence type="ECO:0000256" key="6">
    <source>
        <dbReference type="ARBA" id="ARBA00023143"/>
    </source>
</evidence>
<name>A0AA49J1Z8_9PROT</name>
<evidence type="ECO:0000259" key="10">
    <source>
        <dbReference type="Pfam" id="PF22638"/>
    </source>
</evidence>
<keyword evidence="11" id="KW-0969">Cilium</keyword>
<evidence type="ECO:0000256" key="2">
    <source>
        <dbReference type="ARBA" id="ARBA00004613"/>
    </source>
</evidence>
<gene>
    <name evidence="11" type="primary">flgK</name>
    <name evidence="11" type="ORF">OHM77_05575</name>
</gene>
<feature type="domain" description="Flagellar hook-associated protein 1 D2-like" evidence="9">
    <location>
        <begin position="344"/>
        <end position="409"/>
    </location>
</feature>
<dbReference type="PRINTS" id="PR01005">
    <property type="entry name" value="FLGHOOKAP1"/>
</dbReference>
<organism evidence="11">
    <name type="scientific">Candidatus Nitricoxidivorans perseverans</name>
    <dbReference type="NCBI Taxonomy" id="2975601"/>
    <lineage>
        <taxon>Bacteria</taxon>
        <taxon>Pseudomonadati</taxon>
        <taxon>Pseudomonadota</taxon>
        <taxon>Betaproteobacteria</taxon>
        <taxon>Nitrosomonadales</taxon>
        <taxon>Sterolibacteriaceae</taxon>
        <taxon>Candidatus Nitricoxidivorans</taxon>
    </lineage>
</organism>
<dbReference type="InterPro" id="IPR049119">
    <property type="entry name" value="FlgK_D2-like"/>
</dbReference>
<dbReference type="NCBIfam" id="TIGR02492">
    <property type="entry name" value="flgK_ends"/>
    <property type="match status" value="1"/>
</dbReference>
<evidence type="ECO:0000256" key="5">
    <source>
        <dbReference type="ARBA" id="ARBA00022525"/>
    </source>
</evidence>
<dbReference type="Pfam" id="PF22638">
    <property type="entry name" value="FlgK_D1"/>
    <property type="match status" value="1"/>
</dbReference>
<dbReference type="AlphaFoldDB" id="A0AA49J1Z8"/>
<dbReference type="GO" id="GO:0044780">
    <property type="term" value="P:bacterial-type flagellum assembly"/>
    <property type="evidence" value="ECO:0007669"/>
    <property type="project" value="InterPro"/>
</dbReference>
<dbReference type="Pfam" id="PF06429">
    <property type="entry name" value="Flg_bbr_C"/>
    <property type="match status" value="1"/>
</dbReference>